<dbReference type="PANTHER" id="PTHR24188">
    <property type="entry name" value="ANKYRIN REPEAT PROTEIN"/>
    <property type="match status" value="1"/>
</dbReference>
<evidence type="ECO:0000256" key="2">
    <source>
        <dbReference type="ARBA" id="ARBA00023043"/>
    </source>
</evidence>
<reference evidence="4" key="2">
    <citation type="journal article" date="2007" name="Science">
        <title>Draft genome sequence of the sexually transmitted pathogen Trichomonas vaginalis.</title>
        <authorList>
            <person name="Carlton J.M."/>
            <person name="Hirt R.P."/>
            <person name="Silva J.C."/>
            <person name="Delcher A.L."/>
            <person name="Schatz M."/>
            <person name="Zhao Q."/>
            <person name="Wortman J.R."/>
            <person name="Bidwell S.L."/>
            <person name="Alsmark U.C.M."/>
            <person name="Besteiro S."/>
            <person name="Sicheritz-Ponten T."/>
            <person name="Noel C.J."/>
            <person name="Dacks J.B."/>
            <person name="Foster P.G."/>
            <person name="Simillion C."/>
            <person name="Van de Peer Y."/>
            <person name="Miranda-Saavedra D."/>
            <person name="Barton G.J."/>
            <person name="Westrop G.D."/>
            <person name="Mueller S."/>
            <person name="Dessi D."/>
            <person name="Fiori P.L."/>
            <person name="Ren Q."/>
            <person name="Paulsen I."/>
            <person name="Zhang H."/>
            <person name="Bastida-Corcuera F.D."/>
            <person name="Simoes-Barbosa A."/>
            <person name="Brown M.T."/>
            <person name="Hayes R.D."/>
            <person name="Mukherjee M."/>
            <person name="Okumura C.Y."/>
            <person name="Schneider R."/>
            <person name="Smith A.J."/>
            <person name="Vanacova S."/>
            <person name="Villalvazo M."/>
            <person name="Haas B.J."/>
            <person name="Pertea M."/>
            <person name="Feldblyum T.V."/>
            <person name="Utterback T.R."/>
            <person name="Shu C.L."/>
            <person name="Osoegawa K."/>
            <person name="de Jong P.J."/>
            <person name="Hrdy I."/>
            <person name="Horvathova L."/>
            <person name="Zubacova Z."/>
            <person name="Dolezal P."/>
            <person name="Malik S.B."/>
            <person name="Logsdon J.M. Jr."/>
            <person name="Henze K."/>
            <person name="Gupta A."/>
            <person name="Wang C.C."/>
            <person name="Dunne R.L."/>
            <person name="Upcroft J.A."/>
            <person name="Upcroft P."/>
            <person name="White O."/>
            <person name="Salzberg S.L."/>
            <person name="Tang P."/>
            <person name="Chiu C.-H."/>
            <person name="Lee Y.-S."/>
            <person name="Embley T.M."/>
            <person name="Coombs G.H."/>
            <person name="Mottram J.C."/>
            <person name="Tachezy J."/>
            <person name="Fraser-Liggett C.M."/>
            <person name="Johnson P.J."/>
        </authorList>
    </citation>
    <scope>NUCLEOTIDE SEQUENCE [LARGE SCALE GENOMIC DNA]</scope>
    <source>
        <strain evidence="4">G3</strain>
    </source>
</reference>
<dbReference type="VEuPathDB" id="TrichDB:TVAG_136100"/>
<gene>
    <name evidence="4" type="ORF">TVAG_136100</name>
</gene>
<dbReference type="VEuPathDB" id="TrichDB:TVAGG3_0543990"/>
<keyword evidence="1" id="KW-0677">Repeat</keyword>
<evidence type="ECO:0000256" key="1">
    <source>
        <dbReference type="ARBA" id="ARBA00022737"/>
    </source>
</evidence>
<dbReference type="AlphaFoldDB" id="A2DJ92"/>
<feature type="repeat" description="ANK" evidence="3">
    <location>
        <begin position="192"/>
        <end position="224"/>
    </location>
</feature>
<dbReference type="Proteomes" id="UP000001542">
    <property type="component" value="Unassembled WGS sequence"/>
</dbReference>
<keyword evidence="2 3" id="KW-0040">ANK repeat</keyword>
<name>A2DJ92_TRIV3</name>
<dbReference type="SUPFAM" id="SSF48403">
    <property type="entry name" value="Ankyrin repeat"/>
    <property type="match status" value="1"/>
</dbReference>
<dbReference type="PANTHER" id="PTHR24188:SF29">
    <property type="entry name" value="GH09064P"/>
    <property type="match status" value="1"/>
</dbReference>
<keyword evidence="5" id="KW-1185">Reference proteome</keyword>
<dbReference type="InterPro" id="IPR036770">
    <property type="entry name" value="Ankyrin_rpt-contain_sf"/>
</dbReference>
<evidence type="ECO:0000313" key="5">
    <source>
        <dbReference type="Proteomes" id="UP000001542"/>
    </source>
</evidence>
<evidence type="ECO:0000256" key="3">
    <source>
        <dbReference type="PROSITE-ProRule" id="PRU00023"/>
    </source>
</evidence>
<dbReference type="Gene3D" id="1.25.40.20">
    <property type="entry name" value="Ankyrin repeat-containing domain"/>
    <property type="match status" value="1"/>
</dbReference>
<dbReference type="InParanoid" id="A2DJ92"/>
<organism evidence="4 5">
    <name type="scientific">Trichomonas vaginalis (strain ATCC PRA-98 / G3)</name>
    <dbReference type="NCBI Taxonomy" id="412133"/>
    <lineage>
        <taxon>Eukaryota</taxon>
        <taxon>Metamonada</taxon>
        <taxon>Parabasalia</taxon>
        <taxon>Trichomonadida</taxon>
        <taxon>Trichomonadidae</taxon>
        <taxon>Trichomonas</taxon>
    </lineage>
</organism>
<protein>
    <submittedName>
        <fullName evidence="4">Uncharacterized protein</fullName>
    </submittedName>
</protein>
<dbReference type="Pfam" id="PF13857">
    <property type="entry name" value="Ank_5"/>
    <property type="match status" value="1"/>
</dbReference>
<dbReference type="RefSeq" id="XP_001580465.1">
    <property type="nucleotide sequence ID" value="XM_001580415.1"/>
</dbReference>
<dbReference type="KEGG" id="tva:5465007"/>
<dbReference type="InterPro" id="IPR002110">
    <property type="entry name" value="Ankyrin_rpt"/>
</dbReference>
<dbReference type="PROSITE" id="PS50088">
    <property type="entry name" value="ANK_REPEAT"/>
    <property type="match status" value="1"/>
</dbReference>
<proteinExistence type="predicted"/>
<reference evidence="4" key="1">
    <citation type="submission" date="2006-10" db="EMBL/GenBank/DDBJ databases">
        <authorList>
            <person name="Amadeo P."/>
            <person name="Zhao Q."/>
            <person name="Wortman J."/>
            <person name="Fraser-Liggett C."/>
            <person name="Carlton J."/>
        </authorList>
    </citation>
    <scope>NUCLEOTIDE SEQUENCE</scope>
    <source>
        <strain evidence="4">G3</strain>
    </source>
</reference>
<dbReference type="EMBL" id="DS113207">
    <property type="protein sequence ID" value="EAY19479.1"/>
    <property type="molecule type" value="Genomic_DNA"/>
</dbReference>
<sequence>MSQGLTLDFEYIGAHIDDYIRNENLFDTFDLEDIKKIMRYSKSTTTQFVSLLKQSSPTISANKLYRCTRNAKVTIQNIDEVFSILKSVKKYMKFNIFDGIIDFLEVNNNETRNPTEEITKPQEQIQSFQIEQNRTQESINHSRDLLTKISSLKKSHNFDSVYQFFEELSSKSNGKMISKACEEGLWKKTTEYEKNVLHIASEKGNLNLIKSLIECGCDKETKSKYGSTPLIHAS</sequence>
<accession>A2DJ92</accession>
<evidence type="ECO:0000313" key="4">
    <source>
        <dbReference type="EMBL" id="EAY19479.1"/>
    </source>
</evidence>
<dbReference type="SMR" id="A2DJ92"/>